<keyword evidence="2" id="KW-1185">Reference proteome</keyword>
<comment type="caution">
    <text evidence="1">The sequence shown here is derived from an EMBL/GenBank/DDBJ whole genome shotgun (WGS) entry which is preliminary data.</text>
</comment>
<dbReference type="AlphaFoldDB" id="A0A6S7KLW5"/>
<dbReference type="PROSITE" id="PS50878">
    <property type="entry name" value="RT_POL"/>
    <property type="match status" value="1"/>
</dbReference>
<proteinExistence type="predicted"/>
<dbReference type="InterPro" id="IPR000477">
    <property type="entry name" value="RT_dom"/>
</dbReference>
<feature type="non-terminal residue" evidence="1">
    <location>
        <position position="169"/>
    </location>
</feature>
<dbReference type="PANTHER" id="PTHR21301">
    <property type="entry name" value="REVERSE TRANSCRIPTASE"/>
    <property type="match status" value="1"/>
</dbReference>
<organism evidence="1 2">
    <name type="scientific">Paramuricea clavata</name>
    <name type="common">Red gorgonian</name>
    <name type="synonym">Violescent sea-whip</name>
    <dbReference type="NCBI Taxonomy" id="317549"/>
    <lineage>
        <taxon>Eukaryota</taxon>
        <taxon>Metazoa</taxon>
        <taxon>Cnidaria</taxon>
        <taxon>Anthozoa</taxon>
        <taxon>Octocorallia</taxon>
        <taxon>Malacalcyonacea</taxon>
        <taxon>Plexauridae</taxon>
        <taxon>Paramuricea</taxon>
    </lineage>
</organism>
<reference evidence="1" key="1">
    <citation type="submission" date="2020-04" db="EMBL/GenBank/DDBJ databases">
        <authorList>
            <person name="Alioto T."/>
            <person name="Alioto T."/>
            <person name="Gomez Garrido J."/>
        </authorList>
    </citation>
    <scope>NUCLEOTIDE SEQUENCE</scope>
    <source>
        <strain evidence="1">A484AB</strain>
    </source>
</reference>
<dbReference type="EMBL" id="CACRXK020033593">
    <property type="protein sequence ID" value="CAB4043934.1"/>
    <property type="molecule type" value="Genomic_DNA"/>
</dbReference>
<dbReference type="OrthoDB" id="6782675at2759"/>
<dbReference type="PANTHER" id="PTHR21301:SF11">
    <property type="entry name" value="GIY-YIG DOMAIN-CONTAINING PROTEIN"/>
    <property type="match status" value="1"/>
</dbReference>
<accession>A0A6S7KLW5</accession>
<protein>
    <submittedName>
        <fullName evidence="1">Uncharacterized protein</fullName>
    </submittedName>
</protein>
<evidence type="ECO:0000313" key="2">
    <source>
        <dbReference type="Proteomes" id="UP001152795"/>
    </source>
</evidence>
<evidence type="ECO:0000313" key="1">
    <source>
        <dbReference type="EMBL" id="CAB4043934.1"/>
    </source>
</evidence>
<dbReference type="Proteomes" id="UP001152795">
    <property type="component" value="Unassembled WGS sequence"/>
</dbReference>
<name>A0A6S7KLW5_PARCT</name>
<sequence length="169" mass="19406">MRPFDSYPAAFYGLPKIYKILALVEQNDHFTIEADTEVPLRPINSVIGPPTYEISKYLARILKYLYNDVYTVRNSKGFASFIFNQNIEPNERIVSFDVTSLFTSIPVDLALQIVKQELNNTTIWTQHTGLSADHIYVLLKFVLNNSYFMYEDCHYYQIFGCPKGSPVGA</sequence>
<gene>
    <name evidence="1" type="ORF">PACLA_8A087251</name>
</gene>